<evidence type="ECO:0000313" key="1">
    <source>
        <dbReference type="EMBL" id="DAF85520.1"/>
    </source>
</evidence>
<organism evidence="1">
    <name type="scientific">Siphoviridae sp. ct5jB2</name>
    <dbReference type="NCBI Taxonomy" id="2825337"/>
    <lineage>
        <taxon>Viruses</taxon>
        <taxon>Duplodnaviria</taxon>
        <taxon>Heunggongvirae</taxon>
        <taxon>Uroviricota</taxon>
        <taxon>Caudoviricetes</taxon>
    </lineage>
</organism>
<accession>A0A8S5TTK6</accession>
<name>A0A8S5TTK6_9CAUD</name>
<sequence length="34" mass="4279">MTDTLYDKYKKPNMLRTLKTIYNPKQSWKQQMER</sequence>
<protein>
    <submittedName>
        <fullName evidence="1">Uncharacterized protein</fullName>
    </submittedName>
</protein>
<reference evidence="1" key="1">
    <citation type="journal article" date="2021" name="Proc. Natl. Acad. Sci. U.S.A.">
        <title>A Catalog of Tens of Thousands of Viruses from Human Metagenomes Reveals Hidden Associations with Chronic Diseases.</title>
        <authorList>
            <person name="Tisza M.J."/>
            <person name="Buck C.B."/>
        </authorList>
    </citation>
    <scope>NUCLEOTIDE SEQUENCE</scope>
    <source>
        <strain evidence="1">Ct5jB2</strain>
    </source>
</reference>
<proteinExistence type="predicted"/>
<dbReference type="EMBL" id="BK015927">
    <property type="protein sequence ID" value="DAF85520.1"/>
    <property type="molecule type" value="Genomic_DNA"/>
</dbReference>